<proteinExistence type="predicted"/>
<dbReference type="InterPro" id="IPR011075">
    <property type="entry name" value="TetR_C"/>
</dbReference>
<dbReference type="PANTHER" id="PTHR30055">
    <property type="entry name" value="HTH-TYPE TRANSCRIPTIONAL REGULATOR RUTR"/>
    <property type="match status" value="1"/>
</dbReference>
<dbReference type="InterPro" id="IPR036271">
    <property type="entry name" value="Tet_transcr_reg_TetR-rel_C_sf"/>
</dbReference>
<name>A0ABY8BZI9_9MICO</name>
<dbReference type="Gene3D" id="1.10.357.10">
    <property type="entry name" value="Tetracycline Repressor, domain 2"/>
    <property type="match status" value="1"/>
</dbReference>
<organism evidence="7 8">
    <name type="scientific">Microbacterium horticulturae</name>
    <dbReference type="NCBI Taxonomy" id="3028316"/>
    <lineage>
        <taxon>Bacteria</taxon>
        <taxon>Bacillati</taxon>
        <taxon>Actinomycetota</taxon>
        <taxon>Actinomycetes</taxon>
        <taxon>Micrococcales</taxon>
        <taxon>Microbacteriaceae</taxon>
        <taxon>Microbacterium</taxon>
    </lineage>
</organism>
<dbReference type="SUPFAM" id="SSF46689">
    <property type="entry name" value="Homeodomain-like"/>
    <property type="match status" value="1"/>
</dbReference>
<evidence type="ECO:0000313" key="7">
    <source>
        <dbReference type="EMBL" id="WEG09574.1"/>
    </source>
</evidence>
<evidence type="ECO:0000259" key="6">
    <source>
        <dbReference type="PROSITE" id="PS50977"/>
    </source>
</evidence>
<dbReference type="RefSeq" id="WP_275278898.1">
    <property type="nucleotide sequence ID" value="NZ_CP119108.1"/>
</dbReference>
<dbReference type="PRINTS" id="PR00455">
    <property type="entry name" value="HTHTETR"/>
</dbReference>
<dbReference type="InterPro" id="IPR001647">
    <property type="entry name" value="HTH_TetR"/>
</dbReference>
<dbReference type="InterPro" id="IPR050109">
    <property type="entry name" value="HTH-type_TetR-like_transc_reg"/>
</dbReference>
<keyword evidence="3" id="KW-0804">Transcription</keyword>
<dbReference type="InterPro" id="IPR009057">
    <property type="entry name" value="Homeodomain-like_sf"/>
</dbReference>
<gene>
    <name evidence="7" type="ORF">PU630_03125</name>
</gene>
<dbReference type="InterPro" id="IPR023772">
    <property type="entry name" value="DNA-bd_HTH_TetR-type_CS"/>
</dbReference>
<dbReference type="Pfam" id="PF00440">
    <property type="entry name" value="TetR_N"/>
    <property type="match status" value="1"/>
</dbReference>
<evidence type="ECO:0000256" key="1">
    <source>
        <dbReference type="ARBA" id="ARBA00023015"/>
    </source>
</evidence>
<sequence length="214" mass="24172">MSEKSRRSQTPTGSGGRPRDPIIEEAIIESTRMLLATKGYSAMTIGDIVADAGVTRPTLYRRWPNKYELVIDALRYGLRKQREAYPPLELDDLTPREAVVEAVRRLDPRFHNPRAMTLHGNFMAEAAREPGLIAQMRELGNQPRCQELTDVLIELQRRGAVRQNVDVDMVVSLSFGSYFADFNRYGHDVPADFAERVVATLWPVIAREGELTST</sequence>
<feature type="domain" description="HTH tetR-type" evidence="6">
    <location>
        <begin position="21"/>
        <end position="81"/>
    </location>
</feature>
<evidence type="ECO:0000256" key="2">
    <source>
        <dbReference type="ARBA" id="ARBA00023125"/>
    </source>
</evidence>
<reference evidence="7 8" key="1">
    <citation type="submission" date="2023-03" db="EMBL/GenBank/DDBJ databases">
        <title>Genome sequence of Microbacterium sp. KACC 23027.</title>
        <authorList>
            <person name="Kim S."/>
            <person name="Heo J."/>
            <person name="Kwon S.-W."/>
        </authorList>
    </citation>
    <scope>NUCLEOTIDE SEQUENCE [LARGE SCALE GENOMIC DNA]</scope>
    <source>
        <strain evidence="7 8">KACC 23027</strain>
    </source>
</reference>
<dbReference type="SUPFAM" id="SSF48498">
    <property type="entry name" value="Tetracyclin repressor-like, C-terminal domain"/>
    <property type="match status" value="1"/>
</dbReference>
<dbReference type="Pfam" id="PF16859">
    <property type="entry name" value="TetR_C_11"/>
    <property type="match status" value="1"/>
</dbReference>
<accession>A0ABY8BZI9</accession>
<dbReference type="EMBL" id="CP119108">
    <property type="protein sequence ID" value="WEG09574.1"/>
    <property type="molecule type" value="Genomic_DNA"/>
</dbReference>
<dbReference type="PROSITE" id="PS01081">
    <property type="entry name" value="HTH_TETR_1"/>
    <property type="match status" value="1"/>
</dbReference>
<keyword evidence="1" id="KW-0805">Transcription regulation</keyword>
<keyword evidence="8" id="KW-1185">Reference proteome</keyword>
<feature type="region of interest" description="Disordered" evidence="5">
    <location>
        <begin position="1"/>
        <end position="21"/>
    </location>
</feature>
<evidence type="ECO:0000256" key="5">
    <source>
        <dbReference type="SAM" id="MobiDB-lite"/>
    </source>
</evidence>
<dbReference type="Gene3D" id="1.10.10.60">
    <property type="entry name" value="Homeodomain-like"/>
    <property type="match status" value="1"/>
</dbReference>
<evidence type="ECO:0000256" key="4">
    <source>
        <dbReference type="PROSITE-ProRule" id="PRU00335"/>
    </source>
</evidence>
<dbReference type="PANTHER" id="PTHR30055:SF148">
    <property type="entry name" value="TETR-FAMILY TRANSCRIPTIONAL REGULATOR"/>
    <property type="match status" value="1"/>
</dbReference>
<protein>
    <submittedName>
        <fullName evidence="7">TetR/AcrR family transcriptional regulator</fullName>
    </submittedName>
</protein>
<keyword evidence="2 4" id="KW-0238">DNA-binding</keyword>
<dbReference type="PROSITE" id="PS50977">
    <property type="entry name" value="HTH_TETR_2"/>
    <property type="match status" value="1"/>
</dbReference>
<feature type="DNA-binding region" description="H-T-H motif" evidence="4">
    <location>
        <begin position="44"/>
        <end position="63"/>
    </location>
</feature>
<dbReference type="Proteomes" id="UP001214553">
    <property type="component" value="Chromosome"/>
</dbReference>
<evidence type="ECO:0000313" key="8">
    <source>
        <dbReference type="Proteomes" id="UP001214553"/>
    </source>
</evidence>
<evidence type="ECO:0000256" key="3">
    <source>
        <dbReference type="ARBA" id="ARBA00023163"/>
    </source>
</evidence>